<dbReference type="InterPro" id="IPR002885">
    <property type="entry name" value="PPR_rpt"/>
</dbReference>
<feature type="compositionally biased region" description="Polar residues" evidence="7">
    <location>
        <begin position="1"/>
        <end position="17"/>
    </location>
</feature>
<evidence type="ECO:0000256" key="1">
    <source>
        <dbReference type="ARBA" id="ARBA00004229"/>
    </source>
</evidence>
<evidence type="ECO:0000256" key="2">
    <source>
        <dbReference type="ARBA" id="ARBA00022528"/>
    </source>
</evidence>
<dbReference type="InterPro" id="IPR046848">
    <property type="entry name" value="E_motif"/>
</dbReference>
<gene>
    <name evidence="8" type="ORF">IFM89_038951</name>
</gene>
<dbReference type="EMBL" id="JADFTS010000001">
    <property type="protein sequence ID" value="KAF9626733.1"/>
    <property type="molecule type" value="Genomic_DNA"/>
</dbReference>
<evidence type="ECO:0000313" key="8">
    <source>
        <dbReference type="EMBL" id="KAF9626733.1"/>
    </source>
</evidence>
<dbReference type="GO" id="GO:0003729">
    <property type="term" value="F:mRNA binding"/>
    <property type="evidence" value="ECO:0007669"/>
    <property type="project" value="UniProtKB-ARBA"/>
</dbReference>
<comment type="subcellular location">
    <subcellularLocation>
        <location evidence="1">Plastid</location>
        <location evidence="1">Chloroplast</location>
    </subcellularLocation>
</comment>
<evidence type="ECO:0008006" key="10">
    <source>
        <dbReference type="Google" id="ProtNLM"/>
    </source>
</evidence>
<evidence type="ECO:0000313" key="9">
    <source>
        <dbReference type="Proteomes" id="UP000631114"/>
    </source>
</evidence>
<protein>
    <recommendedName>
        <fullName evidence="10">Pentatricopeptide repeat-containing protein</fullName>
    </recommendedName>
</protein>
<dbReference type="GO" id="GO:0009507">
    <property type="term" value="C:chloroplast"/>
    <property type="evidence" value="ECO:0007669"/>
    <property type="project" value="UniProtKB-SubCell"/>
</dbReference>
<dbReference type="NCBIfam" id="TIGR00756">
    <property type="entry name" value="PPR"/>
    <property type="match status" value="7"/>
</dbReference>
<dbReference type="Pfam" id="PF01535">
    <property type="entry name" value="PPR"/>
    <property type="match status" value="4"/>
</dbReference>
<keyword evidence="9" id="KW-1185">Reference proteome</keyword>
<dbReference type="PANTHER" id="PTHR47926">
    <property type="entry name" value="PENTATRICOPEPTIDE REPEAT-CONTAINING PROTEIN"/>
    <property type="match status" value="1"/>
</dbReference>
<dbReference type="Gene3D" id="1.25.40.10">
    <property type="entry name" value="Tetratricopeptide repeat domain"/>
    <property type="match status" value="7"/>
</dbReference>
<dbReference type="InterPro" id="IPR011990">
    <property type="entry name" value="TPR-like_helical_dom_sf"/>
</dbReference>
<sequence>MAMVPSSNLPLHMNSSPNKKKNRFPPSSSSNIPASHSIEKKNNNKMRSRLSELCKQGQPDMARRLFDTLPRPTSTLLWNTIIIGFICNGMPHDALRFYARMVTANKSDSYTYSSLLKACADTRQLKLGKIMHCRVLRSHSKLTTIVGNSLLNMYTSCLNGTERFDLVGNVFDRMSKRNVVAWNTIIAWYVKMGRYSKALMQFRLMMDMGIKPTVVSFVNVFPAVAAVGDKNNADVLYGLVLKLGTDYVNDLFAVSSAISMYSDFDDVDTARKVFDLSWERNIQVWNTMIGGYVQNDCYRDGLDLFFRVLELDKIVVPDTVTFLASLTAVSQLQWLDLGQQLHAYVVKNSLASEVIISNVIISMYSRCNSVEAAFKVFDKMMERDLVSWNTMVSAFVQNGFDGEGLMLVYEMKKQGLLIDSVTATALLSAASNLKNCEIGKQTHAYLFRHGIRFEGMDSYLIDMYSKSGLIDTAQLLFNNNCIHNRDHVTWNAMIAGYAQNGEIEEAFIAFRQMLKHNELPNSVTLASLLPACIPSGGISLGKQIHGYAIRHSIDHNVFVGTALIDMYSKCASIRYAEKVCDSIPEKNTVTYTTIILGYGQHGLGDRALSMFQTMSEFGMNPDAITFVAILSACSYSGLVDKGLKIFESMECSYGILPTTEHYCCVVDMLGRAGRVVEAYEFVKALGDRGSAAGIWGSLLGACRMHGEMELGRIISDRLFEVEEDNDVTGYHVLLSNIYADKEMWDSAERVRKDMREKGLRKETGCSWIEIGSVVNCFTSKDQKHPQCDAIYAKLAELALEMKEAGYIPSFSCSNGDVPG</sequence>
<organism evidence="8 9">
    <name type="scientific">Coptis chinensis</name>
    <dbReference type="NCBI Taxonomy" id="261450"/>
    <lineage>
        <taxon>Eukaryota</taxon>
        <taxon>Viridiplantae</taxon>
        <taxon>Streptophyta</taxon>
        <taxon>Embryophyta</taxon>
        <taxon>Tracheophyta</taxon>
        <taxon>Spermatophyta</taxon>
        <taxon>Magnoliopsida</taxon>
        <taxon>Ranunculales</taxon>
        <taxon>Ranunculaceae</taxon>
        <taxon>Coptidoideae</taxon>
        <taxon>Coptis</taxon>
    </lineage>
</organism>
<feature type="region of interest" description="Disordered" evidence="7">
    <location>
        <begin position="1"/>
        <end position="45"/>
    </location>
</feature>
<accession>A0A835J045</accession>
<reference evidence="8 9" key="1">
    <citation type="submission" date="2020-10" db="EMBL/GenBank/DDBJ databases">
        <title>The Coptis chinensis genome and diversification of protoberbering-type alkaloids.</title>
        <authorList>
            <person name="Wang B."/>
            <person name="Shu S."/>
            <person name="Song C."/>
            <person name="Liu Y."/>
        </authorList>
    </citation>
    <scope>NUCLEOTIDE SEQUENCE [LARGE SCALE GENOMIC DNA]</scope>
    <source>
        <strain evidence="8">HL-2020</strain>
        <tissue evidence="8">Leaf</tissue>
    </source>
</reference>
<feature type="repeat" description="PPR" evidence="6">
    <location>
        <begin position="587"/>
        <end position="621"/>
    </location>
</feature>
<evidence type="ECO:0000256" key="5">
    <source>
        <dbReference type="ARBA" id="ARBA00022946"/>
    </source>
</evidence>
<dbReference type="AlphaFoldDB" id="A0A835J045"/>
<keyword evidence="2" id="KW-0150">Chloroplast</keyword>
<dbReference type="PROSITE" id="PS51375">
    <property type="entry name" value="PPR"/>
    <property type="match status" value="4"/>
</dbReference>
<keyword evidence="3" id="KW-0934">Plastid</keyword>
<evidence type="ECO:0000256" key="4">
    <source>
        <dbReference type="ARBA" id="ARBA00022737"/>
    </source>
</evidence>
<evidence type="ECO:0000256" key="6">
    <source>
        <dbReference type="PROSITE-ProRule" id="PRU00708"/>
    </source>
</evidence>
<feature type="repeat" description="PPR" evidence="6">
    <location>
        <begin position="486"/>
        <end position="520"/>
    </location>
</feature>
<dbReference type="PANTHER" id="PTHR47926:SF452">
    <property type="entry name" value="PENTATRICOPEPTIDE REPEAT-CONTAINING PROTEIN"/>
    <property type="match status" value="1"/>
</dbReference>
<dbReference type="OrthoDB" id="756178at2759"/>
<dbReference type="Pfam" id="PF20431">
    <property type="entry name" value="E_motif"/>
    <property type="match status" value="1"/>
</dbReference>
<feature type="compositionally biased region" description="Low complexity" evidence="7">
    <location>
        <begin position="25"/>
        <end position="36"/>
    </location>
</feature>
<evidence type="ECO:0000256" key="7">
    <source>
        <dbReference type="SAM" id="MobiDB-lite"/>
    </source>
</evidence>
<dbReference type="FunFam" id="1.25.40.10:FF:000645">
    <property type="entry name" value="Pentatricopeptide repeat-containing protein chloroplastic"/>
    <property type="match status" value="1"/>
</dbReference>
<feature type="repeat" description="PPR" evidence="6">
    <location>
        <begin position="178"/>
        <end position="212"/>
    </location>
</feature>
<keyword evidence="4" id="KW-0677">Repeat</keyword>
<dbReference type="GO" id="GO:0009451">
    <property type="term" value="P:RNA modification"/>
    <property type="evidence" value="ECO:0007669"/>
    <property type="project" value="InterPro"/>
</dbReference>
<dbReference type="FunFam" id="1.25.40.10:FF:000496">
    <property type="entry name" value="Pentatricopeptide repeat-containing protein chloroplastic"/>
    <property type="match status" value="1"/>
</dbReference>
<dbReference type="Proteomes" id="UP000631114">
    <property type="component" value="Unassembled WGS sequence"/>
</dbReference>
<feature type="repeat" description="PPR" evidence="6">
    <location>
        <begin position="384"/>
        <end position="418"/>
    </location>
</feature>
<evidence type="ECO:0000256" key="3">
    <source>
        <dbReference type="ARBA" id="ARBA00022640"/>
    </source>
</evidence>
<dbReference type="InterPro" id="IPR046960">
    <property type="entry name" value="PPR_At4g14850-like_plant"/>
</dbReference>
<proteinExistence type="predicted"/>
<dbReference type="SUPFAM" id="SSF48452">
    <property type="entry name" value="TPR-like"/>
    <property type="match status" value="1"/>
</dbReference>
<comment type="caution">
    <text evidence="8">The sequence shown here is derived from an EMBL/GenBank/DDBJ whole genome shotgun (WGS) entry which is preliminary data.</text>
</comment>
<dbReference type="Pfam" id="PF13041">
    <property type="entry name" value="PPR_2"/>
    <property type="match status" value="3"/>
</dbReference>
<keyword evidence="5" id="KW-0809">Transit peptide</keyword>
<dbReference type="FunFam" id="1.25.40.10:FF:000090">
    <property type="entry name" value="Pentatricopeptide repeat-containing protein, chloroplastic"/>
    <property type="match status" value="1"/>
</dbReference>
<name>A0A835J045_9MAGN</name>